<feature type="domain" description="ATP-grasp" evidence="4">
    <location>
        <begin position="9"/>
        <end position="211"/>
    </location>
</feature>
<dbReference type="AlphaFoldDB" id="A0A8J7F5P1"/>
<keyword evidence="1 5" id="KW-0436">Ligase</keyword>
<dbReference type="GO" id="GO:0006104">
    <property type="term" value="P:succinyl-CoA metabolic process"/>
    <property type="evidence" value="ECO:0007669"/>
    <property type="project" value="TreeGrafter"/>
</dbReference>
<evidence type="ECO:0000256" key="3">
    <source>
        <dbReference type="PROSITE-ProRule" id="PRU00409"/>
    </source>
</evidence>
<dbReference type="PANTHER" id="PTHR11815:SF10">
    <property type="entry name" value="SUCCINATE--COA LIGASE [GDP-FORMING] SUBUNIT BETA, MITOCHONDRIAL"/>
    <property type="match status" value="1"/>
</dbReference>
<keyword evidence="6" id="KW-1185">Reference proteome</keyword>
<proteinExistence type="predicted"/>
<dbReference type="InterPro" id="IPR011761">
    <property type="entry name" value="ATP-grasp"/>
</dbReference>
<dbReference type="GO" id="GO:0005524">
    <property type="term" value="F:ATP binding"/>
    <property type="evidence" value="ECO:0007669"/>
    <property type="project" value="UniProtKB-UniRule"/>
</dbReference>
<dbReference type="SUPFAM" id="SSF52210">
    <property type="entry name" value="Succinyl-CoA synthetase domains"/>
    <property type="match status" value="1"/>
</dbReference>
<dbReference type="PANTHER" id="PTHR11815">
    <property type="entry name" value="SUCCINYL-COA SYNTHETASE BETA CHAIN"/>
    <property type="match status" value="1"/>
</dbReference>
<dbReference type="GO" id="GO:0006099">
    <property type="term" value="P:tricarboxylic acid cycle"/>
    <property type="evidence" value="ECO:0007669"/>
    <property type="project" value="InterPro"/>
</dbReference>
<organism evidence="5 6">
    <name type="scientific">Plectonema cf. radiosum LEGE 06105</name>
    <dbReference type="NCBI Taxonomy" id="945769"/>
    <lineage>
        <taxon>Bacteria</taxon>
        <taxon>Bacillati</taxon>
        <taxon>Cyanobacteriota</taxon>
        <taxon>Cyanophyceae</taxon>
        <taxon>Oscillatoriophycideae</taxon>
        <taxon>Oscillatoriales</taxon>
        <taxon>Microcoleaceae</taxon>
        <taxon>Plectonema</taxon>
    </lineage>
</organism>
<dbReference type="Proteomes" id="UP000620559">
    <property type="component" value="Unassembled WGS sequence"/>
</dbReference>
<comment type="caution">
    <text evidence="5">The sequence shown here is derived from an EMBL/GenBank/DDBJ whole genome shotgun (WGS) entry which is preliminary data.</text>
</comment>
<protein>
    <submittedName>
        <fullName evidence="5">Succinate--CoA ligase subunit beta</fullName>
    </submittedName>
</protein>
<dbReference type="EMBL" id="JADEWL010000077">
    <property type="protein sequence ID" value="MBE9214938.1"/>
    <property type="molecule type" value="Genomic_DNA"/>
</dbReference>
<dbReference type="PIRSF" id="PIRSF001554">
    <property type="entry name" value="SucCS_beta"/>
    <property type="match status" value="1"/>
</dbReference>
<evidence type="ECO:0000256" key="1">
    <source>
        <dbReference type="ARBA" id="ARBA00022598"/>
    </source>
</evidence>
<keyword evidence="2 3" id="KW-0547">Nucleotide-binding</keyword>
<dbReference type="InterPro" id="IPR005809">
    <property type="entry name" value="Succ_CoA_ligase-like_bsu"/>
</dbReference>
<dbReference type="GO" id="GO:0046872">
    <property type="term" value="F:metal ion binding"/>
    <property type="evidence" value="ECO:0007669"/>
    <property type="project" value="InterPro"/>
</dbReference>
<dbReference type="GO" id="GO:0042709">
    <property type="term" value="C:succinate-CoA ligase complex"/>
    <property type="evidence" value="ECO:0007669"/>
    <property type="project" value="TreeGrafter"/>
</dbReference>
<dbReference type="Gene3D" id="3.30.1490.20">
    <property type="entry name" value="ATP-grasp fold, A domain"/>
    <property type="match status" value="1"/>
</dbReference>
<dbReference type="PROSITE" id="PS50975">
    <property type="entry name" value="ATP_GRASP"/>
    <property type="match status" value="1"/>
</dbReference>
<reference evidence="5" key="1">
    <citation type="submission" date="2020-10" db="EMBL/GenBank/DDBJ databases">
        <authorList>
            <person name="Castelo-Branco R."/>
            <person name="Eusebio N."/>
            <person name="Adriana R."/>
            <person name="Vieira A."/>
            <person name="Brugerolle De Fraissinette N."/>
            <person name="Rezende De Castro R."/>
            <person name="Schneider M.P."/>
            <person name="Vasconcelos V."/>
            <person name="Leao P.N."/>
        </authorList>
    </citation>
    <scope>NUCLEOTIDE SEQUENCE</scope>
    <source>
        <strain evidence="5">LEGE 06105</strain>
    </source>
</reference>
<evidence type="ECO:0000313" key="6">
    <source>
        <dbReference type="Proteomes" id="UP000620559"/>
    </source>
</evidence>
<gene>
    <name evidence="5" type="ORF">IQ247_20055</name>
</gene>
<sequence>MELLEYQVKEWFGKIGIPVLPSQTIDHPTDLKRLQINYPIVLKSQIYAGGRAKAGGIRFVETTIDAIAAAQNIFNLSIYGELPEVLLAETKYNIEQEFYLAIVLDTAVCRPILLGCNEADIDWDEAGEKMQHVVVEERFSPFYARRLALKMGLQGTLMQSVSNVIEKMYQLFIEKDLDLVEINPLGVDSSGQVVALNGNVSINERAIRRHPDIAVMARKLASRDISKQTNGKIGNWDGTQMRGKIGILGNGAGSVMATLDLVVSNGGKPGVCLNLRHAFLTDTIPTTFNSRLQQALQILAADKSIQVILINFLGSIPQATEVAELIANFIHKQPNQFSPQGFITNGTNSTNGNKGFREGCSLPNLIIRLAGSDLDIAKKYLSNLTIEGESPILLVESLDNAVAQAVKLSKISAKK</sequence>
<accession>A0A8J7F5P1</accession>
<dbReference type="Pfam" id="PF08442">
    <property type="entry name" value="ATP-grasp_2"/>
    <property type="match status" value="1"/>
</dbReference>
<dbReference type="InterPro" id="IPR013815">
    <property type="entry name" value="ATP_grasp_subdomain_1"/>
</dbReference>
<evidence type="ECO:0000256" key="2">
    <source>
        <dbReference type="ARBA" id="ARBA00022741"/>
    </source>
</evidence>
<evidence type="ECO:0000313" key="5">
    <source>
        <dbReference type="EMBL" id="MBE9214938.1"/>
    </source>
</evidence>
<dbReference type="Gene3D" id="3.30.470.20">
    <property type="entry name" value="ATP-grasp fold, B domain"/>
    <property type="match status" value="1"/>
</dbReference>
<dbReference type="InterPro" id="IPR013650">
    <property type="entry name" value="ATP-grasp_succ-CoA_synth-type"/>
</dbReference>
<dbReference type="RefSeq" id="WP_193922904.1">
    <property type="nucleotide sequence ID" value="NZ_JADEWL010000077.1"/>
</dbReference>
<dbReference type="GO" id="GO:0004775">
    <property type="term" value="F:succinate-CoA ligase (ADP-forming) activity"/>
    <property type="evidence" value="ECO:0007669"/>
    <property type="project" value="TreeGrafter"/>
</dbReference>
<name>A0A8J7F5P1_9CYAN</name>
<dbReference type="InterPro" id="IPR016102">
    <property type="entry name" value="Succinyl-CoA_synth-like"/>
</dbReference>
<dbReference type="GO" id="GO:0005829">
    <property type="term" value="C:cytosol"/>
    <property type="evidence" value="ECO:0007669"/>
    <property type="project" value="TreeGrafter"/>
</dbReference>
<dbReference type="SUPFAM" id="SSF56059">
    <property type="entry name" value="Glutathione synthetase ATP-binding domain-like"/>
    <property type="match status" value="1"/>
</dbReference>
<dbReference type="Gene3D" id="3.40.50.261">
    <property type="entry name" value="Succinyl-CoA synthetase domains"/>
    <property type="match status" value="1"/>
</dbReference>
<evidence type="ECO:0000259" key="4">
    <source>
        <dbReference type="PROSITE" id="PS50975"/>
    </source>
</evidence>
<keyword evidence="3" id="KW-0067">ATP-binding</keyword>